<protein>
    <submittedName>
        <fullName evidence="1">Uncharacterized protein</fullName>
    </submittedName>
</protein>
<organism evidence="1 2">
    <name type="scientific">Asticcacaulis excentricus</name>
    <dbReference type="NCBI Taxonomy" id="78587"/>
    <lineage>
        <taxon>Bacteria</taxon>
        <taxon>Pseudomonadati</taxon>
        <taxon>Pseudomonadota</taxon>
        <taxon>Alphaproteobacteria</taxon>
        <taxon>Caulobacterales</taxon>
        <taxon>Caulobacteraceae</taxon>
        <taxon>Asticcacaulis</taxon>
    </lineage>
</organism>
<reference evidence="2" key="2">
    <citation type="journal article" date="2017" name="Plant Physiol. Biochem.">
        <title>Differential oxidative and antioxidative response of duckweed Lemna minor toward plant growth promoting/inhibiting bacteria.</title>
        <authorList>
            <person name="Ishizawa H."/>
            <person name="Kuroda M."/>
            <person name="Morikawa M."/>
            <person name="Ike M."/>
        </authorList>
    </citation>
    <scope>NUCLEOTIDE SEQUENCE [LARGE SCALE GENOMIC DNA]</scope>
    <source>
        <strain evidence="2">M6</strain>
    </source>
</reference>
<reference evidence="2" key="1">
    <citation type="journal article" date="2017" name="Biotechnol. Biofuels">
        <title>Evaluation of environmental bacterial communities as a factor affecting the growth of duckweed Lemna minor.</title>
        <authorList>
            <person name="Ishizawa H."/>
            <person name="Kuroda M."/>
            <person name="Morikawa M."/>
            <person name="Ike M."/>
        </authorList>
    </citation>
    <scope>NUCLEOTIDE SEQUENCE [LARGE SCALE GENOMIC DNA]</scope>
    <source>
        <strain evidence="2">M6</strain>
    </source>
</reference>
<dbReference type="EMBL" id="AP018827">
    <property type="protein sequence ID" value="BBF79840.1"/>
    <property type="molecule type" value="Genomic_DNA"/>
</dbReference>
<name>A0A3G9FXT3_9CAUL</name>
<accession>A0A3G9FXT3</accession>
<dbReference type="Proteomes" id="UP000278756">
    <property type="component" value="Chromosome 1"/>
</dbReference>
<proteinExistence type="predicted"/>
<gene>
    <name evidence="1" type="ORF">EM6_0414</name>
</gene>
<evidence type="ECO:0000313" key="1">
    <source>
        <dbReference type="EMBL" id="BBF79840.1"/>
    </source>
</evidence>
<evidence type="ECO:0000313" key="2">
    <source>
        <dbReference type="Proteomes" id="UP000278756"/>
    </source>
</evidence>
<sequence length="106" mass="12042">MGIAEQDPDLIFLLDAVLTENHPAYQVPPSEIYYCFKRLALRFENVSHVDWKALRLKNALSTDADGEVDYGNIDTLLLTGNRAHIEGCWGQVELTFSRITVDYLEP</sequence>
<dbReference type="AlphaFoldDB" id="A0A3G9FXT3"/>